<proteinExistence type="predicted"/>
<organism evidence="2 3">
    <name type="scientific">Kaustia mangrovi</name>
    <dbReference type="NCBI Taxonomy" id="2593653"/>
    <lineage>
        <taxon>Bacteria</taxon>
        <taxon>Pseudomonadati</taxon>
        <taxon>Pseudomonadota</taxon>
        <taxon>Alphaproteobacteria</taxon>
        <taxon>Hyphomicrobiales</taxon>
        <taxon>Parvibaculaceae</taxon>
        <taxon>Kaustia</taxon>
    </lineage>
</organism>
<evidence type="ECO:0000313" key="2">
    <source>
        <dbReference type="EMBL" id="QPC42049.1"/>
    </source>
</evidence>
<sequence length="184" mass="19765">MVVVSVGPRPVGSRRPANDPFGGQAMRLLFAPIAPVIALFIAMLAAPAVAEPVDMDLDMRHGNGTHVFLRSLDWSDTELRIGIRVINSNEKDVMLNYVDSTYVLTADGDPLVLVPPESDESLSVAGRSTVEGNLVFMGKVPTSGEMSLILNDKGDGGDNEVTNRPRFEFVLPSDAIEDAASKKN</sequence>
<evidence type="ECO:0000313" key="3">
    <source>
        <dbReference type="Proteomes" id="UP000593594"/>
    </source>
</evidence>
<protein>
    <submittedName>
        <fullName evidence="2">Uncharacterized protein</fullName>
    </submittedName>
</protein>
<reference evidence="2 3" key="1">
    <citation type="submission" date="2020-06" db="EMBL/GenBank/DDBJ databases">
        <title>Genome sequence of 2 isolates from Red Sea Mangroves.</title>
        <authorList>
            <person name="Sefrji F."/>
            <person name="Michoud G."/>
            <person name="Merlino G."/>
            <person name="Daffonchio D."/>
        </authorList>
    </citation>
    <scope>NUCLEOTIDE SEQUENCE [LARGE SCALE GENOMIC DNA]</scope>
    <source>
        <strain evidence="2 3">R1DC25</strain>
    </source>
</reference>
<accession>A0A7S8C285</accession>
<keyword evidence="1" id="KW-0812">Transmembrane</keyword>
<gene>
    <name evidence="2" type="ORF">HW532_04590</name>
</gene>
<keyword evidence="1" id="KW-1133">Transmembrane helix</keyword>
<evidence type="ECO:0000256" key="1">
    <source>
        <dbReference type="SAM" id="Phobius"/>
    </source>
</evidence>
<dbReference type="RefSeq" id="WP_213163277.1">
    <property type="nucleotide sequence ID" value="NZ_CP058214.1"/>
</dbReference>
<dbReference type="EMBL" id="CP058214">
    <property type="protein sequence ID" value="QPC42049.1"/>
    <property type="molecule type" value="Genomic_DNA"/>
</dbReference>
<feature type="transmembrane region" description="Helical" evidence="1">
    <location>
        <begin position="28"/>
        <end position="50"/>
    </location>
</feature>
<keyword evidence="1" id="KW-0472">Membrane</keyword>
<keyword evidence="3" id="KW-1185">Reference proteome</keyword>
<name>A0A7S8C285_9HYPH</name>
<dbReference type="KEGG" id="kmn:HW532_04590"/>
<dbReference type="AlphaFoldDB" id="A0A7S8C285"/>
<dbReference type="Proteomes" id="UP000593594">
    <property type="component" value="Chromosome"/>
</dbReference>